<feature type="domain" description="Helix-turn-helix" evidence="1">
    <location>
        <begin position="67"/>
        <end position="116"/>
    </location>
</feature>
<gene>
    <name evidence="2" type="ORF">HNR15_003563</name>
</gene>
<dbReference type="GO" id="GO:0003677">
    <property type="term" value="F:DNA binding"/>
    <property type="evidence" value="ECO:0007669"/>
    <property type="project" value="InterPro"/>
</dbReference>
<dbReference type="RefSeq" id="WP_179483936.1">
    <property type="nucleotide sequence ID" value="NZ_JACCFW010000003.1"/>
</dbReference>
<dbReference type="SUPFAM" id="SSF46955">
    <property type="entry name" value="Putative DNA-binding domain"/>
    <property type="match status" value="1"/>
</dbReference>
<dbReference type="NCBIfam" id="TIGR01764">
    <property type="entry name" value="excise"/>
    <property type="match status" value="1"/>
</dbReference>
<organism evidence="2 3">
    <name type="scientific">Allobranchiibius huperziae</name>
    <dbReference type="NCBI Taxonomy" id="1874116"/>
    <lineage>
        <taxon>Bacteria</taxon>
        <taxon>Bacillati</taxon>
        <taxon>Actinomycetota</taxon>
        <taxon>Actinomycetes</taxon>
        <taxon>Micrococcales</taxon>
        <taxon>Dermacoccaceae</taxon>
        <taxon>Allobranchiibius</taxon>
    </lineage>
</organism>
<evidence type="ECO:0000259" key="1">
    <source>
        <dbReference type="Pfam" id="PF12728"/>
    </source>
</evidence>
<dbReference type="InterPro" id="IPR010093">
    <property type="entry name" value="SinI_DNA-bd"/>
</dbReference>
<dbReference type="Proteomes" id="UP000571817">
    <property type="component" value="Unassembled WGS sequence"/>
</dbReference>
<accession>A0A853DQZ8</accession>
<sequence length="142" mass="15270">MPATRFSPSDLSAQDAEKLAAVVDDASVVTIGTVSVEVSSHGRAVMKEVLELLAAGQRVDVVPVAEFLSTQEAANLLHVSRPTLVKLLEEGALEYDQPGVHRRVARTEIDRFIAERHQRRSDGLKALAATGDGSVDQIVSTR</sequence>
<reference evidence="2 3" key="1">
    <citation type="submission" date="2020-07" db="EMBL/GenBank/DDBJ databases">
        <title>Sequencing the genomes of 1000 actinobacteria strains.</title>
        <authorList>
            <person name="Klenk H.-P."/>
        </authorList>
    </citation>
    <scope>NUCLEOTIDE SEQUENCE [LARGE SCALE GENOMIC DNA]</scope>
    <source>
        <strain evidence="2 3">DSM 29531</strain>
    </source>
</reference>
<dbReference type="InterPro" id="IPR041657">
    <property type="entry name" value="HTH_17"/>
</dbReference>
<evidence type="ECO:0000313" key="3">
    <source>
        <dbReference type="Proteomes" id="UP000571817"/>
    </source>
</evidence>
<protein>
    <submittedName>
        <fullName evidence="2">Excisionase family DNA binding protein</fullName>
    </submittedName>
</protein>
<dbReference type="Pfam" id="PF12728">
    <property type="entry name" value="HTH_17"/>
    <property type="match status" value="1"/>
</dbReference>
<dbReference type="EMBL" id="JACCFW010000003">
    <property type="protein sequence ID" value="NYJ76545.1"/>
    <property type="molecule type" value="Genomic_DNA"/>
</dbReference>
<name>A0A853DQZ8_9MICO</name>
<dbReference type="InterPro" id="IPR009061">
    <property type="entry name" value="DNA-bd_dom_put_sf"/>
</dbReference>
<evidence type="ECO:0000313" key="2">
    <source>
        <dbReference type="EMBL" id="NYJ76545.1"/>
    </source>
</evidence>
<comment type="caution">
    <text evidence="2">The sequence shown here is derived from an EMBL/GenBank/DDBJ whole genome shotgun (WGS) entry which is preliminary data.</text>
</comment>
<dbReference type="AlphaFoldDB" id="A0A853DQZ8"/>
<proteinExistence type="predicted"/>
<keyword evidence="3" id="KW-1185">Reference proteome</keyword>